<dbReference type="Pfam" id="PF13561">
    <property type="entry name" value="adh_short_C2"/>
    <property type="match status" value="1"/>
</dbReference>
<reference evidence="4" key="1">
    <citation type="submission" date="2022-06" db="EMBL/GenBank/DDBJ databases">
        <title>Uncovering the hologenomic basis of an extraordinary plant invasion.</title>
        <authorList>
            <person name="Bieker V.C."/>
            <person name="Martin M.D."/>
            <person name="Gilbert T."/>
            <person name="Hodgins K."/>
            <person name="Battlay P."/>
            <person name="Petersen B."/>
            <person name="Wilson J."/>
        </authorList>
    </citation>
    <scope>NUCLEOTIDE SEQUENCE</scope>
    <source>
        <strain evidence="4">AA19_3_7</strain>
        <tissue evidence="4">Leaf</tissue>
    </source>
</reference>
<proteinExistence type="predicted"/>
<dbReference type="FunFam" id="3.40.50.720:FF:000084">
    <property type="entry name" value="Short-chain dehydrogenase reductase"/>
    <property type="match status" value="1"/>
</dbReference>
<dbReference type="InterPro" id="IPR002347">
    <property type="entry name" value="SDR_fam"/>
</dbReference>
<organism evidence="4 5">
    <name type="scientific">Ambrosia artemisiifolia</name>
    <name type="common">Common ragweed</name>
    <dbReference type="NCBI Taxonomy" id="4212"/>
    <lineage>
        <taxon>Eukaryota</taxon>
        <taxon>Viridiplantae</taxon>
        <taxon>Streptophyta</taxon>
        <taxon>Embryophyta</taxon>
        <taxon>Tracheophyta</taxon>
        <taxon>Spermatophyta</taxon>
        <taxon>Magnoliopsida</taxon>
        <taxon>eudicotyledons</taxon>
        <taxon>Gunneridae</taxon>
        <taxon>Pentapetalae</taxon>
        <taxon>asterids</taxon>
        <taxon>campanulids</taxon>
        <taxon>Asterales</taxon>
        <taxon>Asteraceae</taxon>
        <taxon>Asteroideae</taxon>
        <taxon>Heliantheae alliance</taxon>
        <taxon>Heliantheae</taxon>
        <taxon>Ambrosia</taxon>
    </lineage>
</organism>
<feature type="compositionally biased region" description="Basic and acidic residues" evidence="3">
    <location>
        <begin position="34"/>
        <end position="44"/>
    </location>
</feature>
<comment type="caution">
    <text evidence="4">The sequence shown here is derived from an EMBL/GenBank/DDBJ whole genome shotgun (WGS) entry which is preliminary data.</text>
</comment>
<protein>
    <submittedName>
        <fullName evidence="4">Uncharacterized protein</fullName>
    </submittedName>
</protein>
<dbReference type="Gene3D" id="3.40.50.720">
    <property type="entry name" value="NAD(P)-binding Rossmann-like Domain"/>
    <property type="match status" value="1"/>
</dbReference>
<gene>
    <name evidence="4" type="ORF">M8C21_014598</name>
</gene>
<dbReference type="Proteomes" id="UP001206925">
    <property type="component" value="Unassembled WGS sequence"/>
</dbReference>
<dbReference type="InterPro" id="IPR020904">
    <property type="entry name" value="Sc_DH/Rdtase_CS"/>
</dbReference>
<dbReference type="SUPFAM" id="SSF51735">
    <property type="entry name" value="NAD(P)-binding Rossmann-fold domains"/>
    <property type="match status" value="1"/>
</dbReference>
<feature type="compositionally biased region" description="Polar residues" evidence="3">
    <location>
        <begin position="54"/>
        <end position="66"/>
    </location>
</feature>
<dbReference type="PROSITE" id="PS00061">
    <property type="entry name" value="ADH_SHORT"/>
    <property type="match status" value="1"/>
</dbReference>
<keyword evidence="1" id="KW-0521">NADP</keyword>
<accession>A0AAD5GU10</accession>
<evidence type="ECO:0000256" key="2">
    <source>
        <dbReference type="ARBA" id="ARBA00023002"/>
    </source>
</evidence>
<evidence type="ECO:0000313" key="4">
    <source>
        <dbReference type="EMBL" id="KAI7755230.1"/>
    </source>
</evidence>
<name>A0AAD5GU10_AMBAR</name>
<evidence type="ECO:0000256" key="3">
    <source>
        <dbReference type="SAM" id="MobiDB-lite"/>
    </source>
</evidence>
<feature type="region of interest" description="Disordered" evidence="3">
    <location>
        <begin position="194"/>
        <end position="239"/>
    </location>
</feature>
<feature type="region of interest" description="Disordered" evidence="3">
    <location>
        <begin position="30"/>
        <end position="114"/>
    </location>
</feature>
<sequence>MRRFMIQRVGKVARVQVMLRVQVLWSYCPSRTSSDQKESEKDGSGEPGVVVSQYRRSLSKAVSQKVGTEESKPPRKTKAKGIGVSGRSLSKAVSQKVGAEGSKPRRKTKAKGAGVSEPVLDLHMPTGKQDGVGPSVNNTTDGLTSPGFDGVVTSVNNRKVRHTSHYQVMFDCSTGPGLEGVGTGVKNTADGIQKEESEARRSPPGLKVPGFEGVGTSGKNTGEAGNYDETGDASMHDGQTVDAGEQHVEVKTAKYKIVPECPDCVATGKRLPTMDDDQFVPRCDLPRDTEDLTVEDYAYDGLTWSVGLTQMDVDGNATQTGVNEYGTGSKGVGNDITGTRQDVGKASGQPADQTTLVVTEDLKLNEESSSAHAHGSDVLAMDKTAGRTTPVAPQTLKLNEESTSAPASLIGVMSMDKPEVLHIPLGLDTLQDHNETAKKNMETTTATTNSGSRWHLAGMTALVTGGTRGIGYAVVEELAHLGAVVHTCSRNEMELNQRLQEWSAKGFIVTGSVCDASSPTQRQQLIEKVSSIFTGKLNILINNVGTNIKKPTMEYTAEEYSMIMSTNLESSYHMCQLAHPLLKASGLASIVFISSVAGLVHMSSGSIYGATKGAMNQLAKNLACEWAKDNIRVNSVAPWYINTSLVEHVLSDKQFLDKVASRTPLKRPGEANEVSSMVAFLCLPAASYITGQTIAVDGGFSVNGFP</sequence>
<dbReference type="PRINTS" id="PR00080">
    <property type="entry name" value="SDRFAMILY"/>
</dbReference>
<dbReference type="AlphaFoldDB" id="A0AAD5GU10"/>
<dbReference type="InterPro" id="IPR036291">
    <property type="entry name" value="NAD(P)-bd_dom_sf"/>
</dbReference>
<keyword evidence="2" id="KW-0560">Oxidoreductase</keyword>
<dbReference type="PRINTS" id="PR00081">
    <property type="entry name" value="GDHRDH"/>
</dbReference>
<keyword evidence="5" id="KW-1185">Reference proteome</keyword>
<evidence type="ECO:0000313" key="5">
    <source>
        <dbReference type="Proteomes" id="UP001206925"/>
    </source>
</evidence>
<dbReference type="GO" id="GO:0016616">
    <property type="term" value="F:oxidoreductase activity, acting on the CH-OH group of donors, NAD or NADP as acceptor"/>
    <property type="evidence" value="ECO:0007669"/>
    <property type="project" value="UniProtKB-ARBA"/>
</dbReference>
<dbReference type="PANTHER" id="PTHR42898">
    <property type="entry name" value="TROPINONE REDUCTASE"/>
    <property type="match status" value="1"/>
</dbReference>
<dbReference type="EMBL" id="JAMZMK010001509">
    <property type="protein sequence ID" value="KAI7755230.1"/>
    <property type="molecule type" value="Genomic_DNA"/>
</dbReference>
<dbReference type="InterPro" id="IPR045000">
    <property type="entry name" value="TR"/>
</dbReference>
<evidence type="ECO:0000256" key="1">
    <source>
        <dbReference type="ARBA" id="ARBA00022857"/>
    </source>
</evidence>
<dbReference type="CDD" id="cd05329">
    <property type="entry name" value="TR_SDR_c"/>
    <property type="match status" value="1"/>
</dbReference>
<dbReference type="PANTHER" id="PTHR42898:SF6">
    <property type="entry name" value="NADP-DEPENDENT MANNITOL DEHYDROGENASE"/>
    <property type="match status" value="1"/>
</dbReference>